<dbReference type="GO" id="GO:0043190">
    <property type="term" value="C:ATP-binding cassette (ABC) transporter complex"/>
    <property type="evidence" value="ECO:0007669"/>
    <property type="project" value="InterPro"/>
</dbReference>
<dbReference type="SUPFAM" id="SSF53850">
    <property type="entry name" value="Periplasmic binding protein-like II"/>
    <property type="match status" value="1"/>
</dbReference>
<evidence type="ECO:0000259" key="1">
    <source>
        <dbReference type="Pfam" id="PF00496"/>
    </source>
</evidence>
<name>A0A6J6PZ86_9ZZZZ</name>
<dbReference type="PANTHER" id="PTHR30290:SF65">
    <property type="entry name" value="MONOACYL PHOSPHATIDYLINOSITOL TETRAMANNOSIDE-BINDING PROTEIN LPQW-RELATED"/>
    <property type="match status" value="1"/>
</dbReference>
<dbReference type="InterPro" id="IPR000914">
    <property type="entry name" value="SBP_5_dom"/>
</dbReference>
<dbReference type="Gene3D" id="3.40.190.10">
    <property type="entry name" value="Periplasmic binding protein-like II"/>
    <property type="match status" value="1"/>
</dbReference>
<organism evidence="2">
    <name type="scientific">freshwater metagenome</name>
    <dbReference type="NCBI Taxonomy" id="449393"/>
    <lineage>
        <taxon>unclassified sequences</taxon>
        <taxon>metagenomes</taxon>
        <taxon>ecological metagenomes</taxon>
    </lineage>
</organism>
<dbReference type="GO" id="GO:0015833">
    <property type="term" value="P:peptide transport"/>
    <property type="evidence" value="ECO:0007669"/>
    <property type="project" value="TreeGrafter"/>
</dbReference>
<dbReference type="CDD" id="cd08501">
    <property type="entry name" value="PBP2_Lpqw"/>
    <property type="match status" value="1"/>
</dbReference>
<feature type="domain" description="Solute-binding protein family 5" evidence="1">
    <location>
        <begin position="102"/>
        <end position="503"/>
    </location>
</feature>
<reference evidence="2" key="1">
    <citation type="submission" date="2020-05" db="EMBL/GenBank/DDBJ databases">
        <authorList>
            <person name="Chiriac C."/>
            <person name="Salcher M."/>
            <person name="Ghai R."/>
            <person name="Kavagutti S V."/>
        </authorList>
    </citation>
    <scope>NUCLEOTIDE SEQUENCE</scope>
</reference>
<dbReference type="Pfam" id="PF00496">
    <property type="entry name" value="SBP_bac_5"/>
    <property type="match status" value="1"/>
</dbReference>
<dbReference type="EMBL" id="CAEZXM010000294">
    <property type="protein sequence ID" value="CAB4704870.1"/>
    <property type="molecule type" value="Genomic_DNA"/>
</dbReference>
<gene>
    <name evidence="2" type="ORF">UFOPK2366_01448</name>
</gene>
<dbReference type="GO" id="GO:1904680">
    <property type="term" value="F:peptide transmembrane transporter activity"/>
    <property type="evidence" value="ECO:0007669"/>
    <property type="project" value="TreeGrafter"/>
</dbReference>
<dbReference type="PANTHER" id="PTHR30290">
    <property type="entry name" value="PERIPLASMIC BINDING COMPONENT OF ABC TRANSPORTER"/>
    <property type="match status" value="1"/>
</dbReference>
<dbReference type="PIRSF" id="PIRSF002741">
    <property type="entry name" value="MppA"/>
    <property type="match status" value="1"/>
</dbReference>
<dbReference type="PROSITE" id="PS51257">
    <property type="entry name" value="PROKAR_LIPOPROTEIN"/>
    <property type="match status" value="1"/>
</dbReference>
<accession>A0A6J6PZ86</accession>
<sequence>MSISKRSKVAAIVVGLALVAGACSSDKKAVDSTTPGTGVSSDTSVPAATGGEVIYAQEEAGFAYNNSTSTNNSVANSEVLNLLQPTPFYVDGNLDLVLSTDLMDSVELTSSSPQTVVYKINPKAVWSDGVAIDCKDFYLQYMALNGKVTMPNPDFTGPGATDADGNELSETIAVFDAAATTGTDQMKSVTCSDDNKTVTVVYDTPFADWKGALGGFVPAHIVEAKTGVADILAVDATVDSPEIEKIGEFWNTGFDGWDPEVALSGSWYKIDSYTVDESIVLVKNDKYWGAPANIDTITVQVITDASAQAAALQNGEIQAMQPQADAGIAATLAAATGITFAPDSGLTFEHYDLNATNPIFADKAVRSAFAACIDRQDIIDKLVAPVNPDAKPLNSVIFMPQQNGYADRFSKTATFDVAASKKLLEDAGWALGADGFYAKDGQQLTFKISHKGIQRRSDTVQNTIASCKDAGFNIVEDSDTKFNAERLAIGDYDVALFAWVGTPLLSSAKDIYSVGGGSNFQAYVNQTVTDNFLAANAELDEAKRLELMKSVDAGILDDVWTIPLFQLPDMPAWSNNLSGPVFNSYLGLTWNANVWTLK</sequence>
<dbReference type="InterPro" id="IPR030678">
    <property type="entry name" value="Peptide/Ni-bd"/>
</dbReference>
<dbReference type="InterPro" id="IPR039424">
    <property type="entry name" value="SBP_5"/>
</dbReference>
<dbReference type="AlphaFoldDB" id="A0A6J6PZ86"/>
<proteinExistence type="predicted"/>
<evidence type="ECO:0000313" key="2">
    <source>
        <dbReference type="EMBL" id="CAB4704870.1"/>
    </source>
</evidence>
<dbReference type="GO" id="GO:0042597">
    <property type="term" value="C:periplasmic space"/>
    <property type="evidence" value="ECO:0007669"/>
    <property type="project" value="UniProtKB-ARBA"/>
</dbReference>
<dbReference type="Gene3D" id="3.90.76.10">
    <property type="entry name" value="Dipeptide-binding Protein, Domain 1"/>
    <property type="match status" value="1"/>
</dbReference>
<protein>
    <submittedName>
        <fullName evidence="2">Unannotated protein</fullName>
    </submittedName>
</protein>
<dbReference type="Gene3D" id="3.10.105.10">
    <property type="entry name" value="Dipeptide-binding Protein, Domain 3"/>
    <property type="match status" value="1"/>
</dbReference>